<dbReference type="InterPro" id="IPR022918">
    <property type="entry name" value="Phe_tRNA_ligase_beta2_arc"/>
</dbReference>
<sequence>MVTITLRKSRLLEKLKLTEGELEEVLFNLKSEIEPIDQENIAIEINADRLDMLSLGGIARAVKGIMGVELGEPKYKVVDTDYVLEVRSVESRQYALGAVVYNVDLDQEKLRELIQFQEKLHDTIGRRRKKVAIGIHDLKKVDTKRIIYTTVPLNYKFVPLNQKETMTVSEVIEKTDQGKKYGNISVYNNLSPAILQEDGQVLSIPPVINSEKTKIEEETKDVFIDVTGTNLQAVMETLDILVTNLAEEGGLIGRVKVTGTIDVNSSPALFHRVVEAKIDYVSKRIGVELVGEDVVRYLSMMRMDSSLEGDVLKVTVPPYRIDIMRDVDLAEDVAMAIGYNKLEPLQIGTMNFGKFLKETSLYRAFRELSVGAGLQEIYSLVLTNSNYLEGNFVRLLNPISAEYDAVRNSLVWTTLKFLSRNQRARFPVKVFEIGEVVVQSNSDTGFRNDLREVMAVMDSKVSFEQLQSLLHQVIVNATGIEPTYEENDDRLFIPGRGATVMLKGEKVGILGEVNPEVLVKFDVFYPVVISEIYLGKITNLI</sequence>
<dbReference type="FunFam" id="3.50.40.10:FF:000003">
    <property type="entry name" value="Phenylalanine--tRNA ligase beta subunit"/>
    <property type="match status" value="1"/>
</dbReference>
<name>A0AAE3FIU2_9CREN</name>
<evidence type="ECO:0000256" key="8">
    <source>
        <dbReference type="ARBA" id="ARBA00022840"/>
    </source>
</evidence>
<dbReference type="Pfam" id="PF03484">
    <property type="entry name" value="B5"/>
    <property type="match status" value="1"/>
</dbReference>
<feature type="binding site" evidence="12">
    <location>
        <position position="332"/>
    </location>
    <ligand>
        <name>Mg(2+)</name>
        <dbReference type="ChEBI" id="CHEBI:18420"/>
        <note>shared with alpha subunit</note>
    </ligand>
</feature>
<evidence type="ECO:0000256" key="9">
    <source>
        <dbReference type="ARBA" id="ARBA00022842"/>
    </source>
</evidence>
<organism evidence="14">
    <name type="scientific">Candidatus Aramenus sulfurataquae</name>
    <dbReference type="NCBI Taxonomy" id="1326980"/>
    <lineage>
        <taxon>Archaea</taxon>
        <taxon>Thermoproteota</taxon>
        <taxon>Thermoprotei</taxon>
        <taxon>Sulfolobales</taxon>
        <taxon>Sulfolobaceae</taxon>
        <taxon>Candidatus Aramenus</taxon>
    </lineage>
</organism>
<dbReference type="InterPro" id="IPR045060">
    <property type="entry name" value="Phe-tRNA-ligase_IIc_bsu"/>
</dbReference>
<keyword evidence="8 12" id="KW-0067">ATP-binding</keyword>
<feature type="binding site" evidence="12">
    <location>
        <position position="322"/>
    </location>
    <ligand>
        <name>Mg(2+)</name>
        <dbReference type="ChEBI" id="CHEBI:18420"/>
        <note>shared with alpha subunit</note>
    </ligand>
</feature>
<proteinExistence type="inferred from homology"/>
<dbReference type="InterPro" id="IPR009061">
    <property type="entry name" value="DNA-bd_dom_put_sf"/>
</dbReference>
<comment type="similarity">
    <text evidence="3 12">Belongs to the phenylalanyl-tRNA synthetase beta subunit family. Type 2 subfamily.</text>
</comment>
<dbReference type="SUPFAM" id="SSF46955">
    <property type="entry name" value="Putative DNA-binding domain"/>
    <property type="match status" value="2"/>
</dbReference>
<dbReference type="InterPro" id="IPR005146">
    <property type="entry name" value="B3/B4_tRNA-bd"/>
</dbReference>
<evidence type="ECO:0000313" key="14">
    <source>
        <dbReference type="EMBL" id="MCL7342992.1"/>
    </source>
</evidence>
<dbReference type="GO" id="GO:0004826">
    <property type="term" value="F:phenylalanine-tRNA ligase activity"/>
    <property type="evidence" value="ECO:0007669"/>
    <property type="project" value="UniProtKB-UniRule"/>
</dbReference>
<comment type="subunit">
    <text evidence="12">Tetramer of two alpha and two beta subunits.</text>
</comment>
<evidence type="ECO:0000256" key="5">
    <source>
        <dbReference type="ARBA" id="ARBA00022598"/>
    </source>
</evidence>
<evidence type="ECO:0000259" key="13">
    <source>
        <dbReference type="PROSITE" id="PS51483"/>
    </source>
</evidence>
<accession>A0AAE3FIU2</accession>
<evidence type="ECO:0000256" key="6">
    <source>
        <dbReference type="ARBA" id="ARBA00022723"/>
    </source>
</evidence>
<gene>
    <name evidence="12 14" type="primary">pheT</name>
    <name evidence="14" type="ORF">TQ35_000165</name>
</gene>
<dbReference type="SUPFAM" id="SSF55681">
    <property type="entry name" value="Class II aaRS and biotin synthetases"/>
    <property type="match status" value="1"/>
</dbReference>
<keyword evidence="6 12" id="KW-0479">Metal-binding</keyword>
<evidence type="ECO:0000256" key="4">
    <source>
        <dbReference type="ARBA" id="ARBA00022490"/>
    </source>
</evidence>
<dbReference type="Gene3D" id="3.30.56.10">
    <property type="match status" value="2"/>
</dbReference>
<dbReference type="Pfam" id="PF17759">
    <property type="entry name" value="tRNA_synthFbeta"/>
    <property type="match status" value="1"/>
</dbReference>
<dbReference type="InterPro" id="IPR045864">
    <property type="entry name" value="aa-tRNA-synth_II/BPL/LPL"/>
</dbReference>
<dbReference type="HAMAP" id="MF_00284">
    <property type="entry name" value="Phe_tRNA_synth_beta2"/>
    <property type="match status" value="1"/>
</dbReference>
<keyword evidence="11 12" id="KW-0030">Aminoacyl-tRNA synthetase</keyword>
<dbReference type="PANTHER" id="PTHR10947:SF0">
    <property type="entry name" value="PHENYLALANINE--TRNA LIGASE BETA SUBUNIT"/>
    <property type="match status" value="1"/>
</dbReference>
<evidence type="ECO:0000256" key="1">
    <source>
        <dbReference type="ARBA" id="ARBA00001946"/>
    </source>
</evidence>
<dbReference type="SMART" id="SM00874">
    <property type="entry name" value="B5"/>
    <property type="match status" value="1"/>
</dbReference>
<comment type="cofactor">
    <cofactor evidence="1 12">
        <name>Mg(2+)</name>
        <dbReference type="ChEBI" id="CHEBI:18420"/>
    </cofactor>
</comment>
<keyword evidence="9 12" id="KW-0460">Magnesium</keyword>
<comment type="catalytic activity">
    <reaction evidence="12">
        <text>tRNA(Phe) + L-phenylalanine + ATP = L-phenylalanyl-tRNA(Phe) + AMP + diphosphate + H(+)</text>
        <dbReference type="Rhea" id="RHEA:19413"/>
        <dbReference type="Rhea" id="RHEA-COMP:9668"/>
        <dbReference type="Rhea" id="RHEA-COMP:9699"/>
        <dbReference type="ChEBI" id="CHEBI:15378"/>
        <dbReference type="ChEBI" id="CHEBI:30616"/>
        <dbReference type="ChEBI" id="CHEBI:33019"/>
        <dbReference type="ChEBI" id="CHEBI:58095"/>
        <dbReference type="ChEBI" id="CHEBI:78442"/>
        <dbReference type="ChEBI" id="CHEBI:78531"/>
        <dbReference type="ChEBI" id="CHEBI:456215"/>
        <dbReference type="EC" id="6.1.1.20"/>
    </reaction>
</comment>
<dbReference type="CDD" id="cd00769">
    <property type="entry name" value="PheRS_beta_core"/>
    <property type="match status" value="1"/>
</dbReference>
<dbReference type="AlphaFoldDB" id="A0AAE3FIU2"/>
<keyword evidence="5 12" id="KW-0436">Ligase</keyword>
<dbReference type="GO" id="GO:0005524">
    <property type="term" value="F:ATP binding"/>
    <property type="evidence" value="ECO:0007669"/>
    <property type="project" value="UniProtKB-UniRule"/>
</dbReference>
<dbReference type="EMBL" id="JZWS02000001">
    <property type="protein sequence ID" value="MCL7342992.1"/>
    <property type="molecule type" value="Genomic_DNA"/>
</dbReference>
<dbReference type="GO" id="GO:0000287">
    <property type="term" value="F:magnesium ion binding"/>
    <property type="evidence" value="ECO:0007669"/>
    <property type="project" value="InterPro"/>
</dbReference>
<feature type="binding site" evidence="12">
    <location>
        <position position="331"/>
    </location>
    <ligand>
        <name>Mg(2+)</name>
        <dbReference type="ChEBI" id="CHEBI:18420"/>
        <note>shared with alpha subunit</note>
    </ligand>
</feature>
<reference evidence="14" key="1">
    <citation type="submission" date="2022-05" db="EMBL/GenBank/DDBJ databases">
        <title>Metagenome Sequencing of an Archaeal-Dominated Microbial Community from a Hot Spring at the Los Azufres Geothermal Field, Mexico.</title>
        <authorList>
            <person name="Marin-Paredes R."/>
            <person name="Martinez-Romero E."/>
            <person name="Servin-Garciduenas L.E."/>
        </authorList>
    </citation>
    <scope>NUCLEOTIDE SEQUENCE</scope>
    <source>
        <strain evidence="14">AZ1-454</strain>
    </source>
</reference>
<dbReference type="Gene3D" id="3.30.930.10">
    <property type="entry name" value="Bira Bifunctional Protein, Domain 2"/>
    <property type="match status" value="1"/>
</dbReference>
<evidence type="ECO:0000256" key="10">
    <source>
        <dbReference type="ARBA" id="ARBA00022917"/>
    </source>
</evidence>
<dbReference type="SMART" id="SM00873">
    <property type="entry name" value="B3_4"/>
    <property type="match status" value="1"/>
</dbReference>
<evidence type="ECO:0000256" key="11">
    <source>
        <dbReference type="ARBA" id="ARBA00023146"/>
    </source>
</evidence>
<dbReference type="Pfam" id="PF03483">
    <property type="entry name" value="B3_4"/>
    <property type="match status" value="1"/>
</dbReference>
<dbReference type="InterPro" id="IPR020825">
    <property type="entry name" value="Phe-tRNA_synthase-like_B3/B4"/>
</dbReference>
<evidence type="ECO:0000256" key="3">
    <source>
        <dbReference type="ARBA" id="ARBA00007438"/>
    </source>
</evidence>
<dbReference type="PROSITE" id="PS51483">
    <property type="entry name" value="B5"/>
    <property type="match status" value="1"/>
</dbReference>
<dbReference type="PANTHER" id="PTHR10947">
    <property type="entry name" value="PHENYLALANYL-TRNA SYNTHETASE BETA CHAIN AND LEUCINE-RICH REPEAT-CONTAINING PROTEIN 47"/>
    <property type="match status" value="1"/>
</dbReference>
<dbReference type="GO" id="GO:0009328">
    <property type="term" value="C:phenylalanine-tRNA ligase complex"/>
    <property type="evidence" value="ECO:0007669"/>
    <property type="project" value="TreeGrafter"/>
</dbReference>
<comment type="subcellular location">
    <subcellularLocation>
        <location evidence="2 12">Cytoplasm</location>
    </subcellularLocation>
</comment>
<feature type="domain" description="B5" evidence="13">
    <location>
        <begin position="269"/>
        <end position="344"/>
    </location>
</feature>
<dbReference type="Gene3D" id="3.50.40.10">
    <property type="entry name" value="Phenylalanyl-trna Synthetase, Chain B, domain 3"/>
    <property type="match status" value="1"/>
</dbReference>
<evidence type="ECO:0000256" key="2">
    <source>
        <dbReference type="ARBA" id="ARBA00004496"/>
    </source>
</evidence>
<keyword evidence="10 12" id="KW-0648">Protein biosynthesis</keyword>
<dbReference type="InterPro" id="IPR041616">
    <property type="entry name" value="PheRS_beta_core"/>
</dbReference>
<dbReference type="InterPro" id="IPR005147">
    <property type="entry name" value="tRNA_synthase_B5-dom"/>
</dbReference>
<dbReference type="EC" id="6.1.1.20" evidence="12"/>
<protein>
    <recommendedName>
        <fullName evidence="12">Phenylalanine--tRNA ligase beta subunit</fullName>
        <ecNumber evidence="12">6.1.1.20</ecNumber>
    </recommendedName>
    <alternativeName>
        <fullName evidence="12">Phenylalanyl-tRNA synthetase beta subunit</fullName>
        <shortName evidence="12">PheRS</shortName>
    </alternativeName>
</protein>
<evidence type="ECO:0000256" key="7">
    <source>
        <dbReference type="ARBA" id="ARBA00022741"/>
    </source>
</evidence>
<dbReference type="NCBIfam" id="TIGR00471">
    <property type="entry name" value="pheT_arch"/>
    <property type="match status" value="1"/>
</dbReference>
<dbReference type="InterPro" id="IPR004531">
    <property type="entry name" value="Phe-tRNA-synth_IIc_bsu_arc_euk"/>
</dbReference>
<evidence type="ECO:0000256" key="12">
    <source>
        <dbReference type="HAMAP-Rule" id="MF_00284"/>
    </source>
</evidence>
<dbReference type="GO" id="GO:0006432">
    <property type="term" value="P:phenylalanyl-tRNA aminoacylation"/>
    <property type="evidence" value="ECO:0007669"/>
    <property type="project" value="UniProtKB-UniRule"/>
</dbReference>
<keyword evidence="7 12" id="KW-0547">Nucleotide-binding</keyword>
<feature type="binding site" evidence="12">
    <location>
        <position position="328"/>
    </location>
    <ligand>
        <name>Mg(2+)</name>
        <dbReference type="ChEBI" id="CHEBI:18420"/>
        <note>shared with alpha subunit</note>
    </ligand>
</feature>
<dbReference type="GO" id="GO:0003723">
    <property type="term" value="F:RNA binding"/>
    <property type="evidence" value="ECO:0007669"/>
    <property type="project" value="InterPro"/>
</dbReference>
<comment type="caution">
    <text evidence="14">The sequence shown here is derived from an EMBL/GenBank/DDBJ whole genome shotgun (WGS) entry which is preliminary data.</text>
</comment>
<keyword evidence="4 12" id="KW-0963">Cytoplasm</keyword>